<accession>A0A5B7DSK8</accession>
<dbReference type="Proteomes" id="UP000324222">
    <property type="component" value="Unassembled WGS sequence"/>
</dbReference>
<feature type="region of interest" description="Disordered" evidence="1">
    <location>
        <begin position="50"/>
        <end position="69"/>
    </location>
</feature>
<keyword evidence="3" id="KW-1185">Reference proteome</keyword>
<evidence type="ECO:0000256" key="1">
    <source>
        <dbReference type="SAM" id="MobiDB-lite"/>
    </source>
</evidence>
<evidence type="ECO:0000313" key="3">
    <source>
        <dbReference type="Proteomes" id="UP000324222"/>
    </source>
</evidence>
<dbReference type="EMBL" id="VSRR010001283">
    <property type="protein sequence ID" value="MPC24049.1"/>
    <property type="molecule type" value="Genomic_DNA"/>
</dbReference>
<reference evidence="2 3" key="1">
    <citation type="submission" date="2019-05" db="EMBL/GenBank/DDBJ databases">
        <title>Another draft genome of Portunus trituberculatus and its Hox gene families provides insights of decapod evolution.</title>
        <authorList>
            <person name="Jeong J.-H."/>
            <person name="Song I."/>
            <person name="Kim S."/>
            <person name="Choi T."/>
            <person name="Kim D."/>
            <person name="Ryu S."/>
            <person name="Kim W."/>
        </authorList>
    </citation>
    <scope>NUCLEOTIDE SEQUENCE [LARGE SCALE GENOMIC DNA]</scope>
    <source>
        <tissue evidence="2">Muscle</tissue>
    </source>
</reference>
<gene>
    <name evidence="2" type="ORF">E2C01_017119</name>
</gene>
<comment type="caution">
    <text evidence="2">The sequence shown here is derived from an EMBL/GenBank/DDBJ whole genome shotgun (WGS) entry which is preliminary data.</text>
</comment>
<dbReference type="AlphaFoldDB" id="A0A5B7DSK8"/>
<proteinExistence type="predicted"/>
<name>A0A5B7DSK8_PORTR</name>
<sequence length="69" mass="7531">MTAWWAYHREANRWECISYLGPGGWTASGKGRHEALHMVSVATPQLFGAAGAGKQDAPRKAGREASYVQ</sequence>
<protein>
    <submittedName>
        <fullName evidence="2">Uncharacterized protein</fullName>
    </submittedName>
</protein>
<evidence type="ECO:0000313" key="2">
    <source>
        <dbReference type="EMBL" id="MPC24049.1"/>
    </source>
</evidence>
<organism evidence="2 3">
    <name type="scientific">Portunus trituberculatus</name>
    <name type="common">Swimming crab</name>
    <name type="synonym">Neptunus trituberculatus</name>
    <dbReference type="NCBI Taxonomy" id="210409"/>
    <lineage>
        <taxon>Eukaryota</taxon>
        <taxon>Metazoa</taxon>
        <taxon>Ecdysozoa</taxon>
        <taxon>Arthropoda</taxon>
        <taxon>Crustacea</taxon>
        <taxon>Multicrustacea</taxon>
        <taxon>Malacostraca</taxon>
        <taxon>Eumalacostraca</taxon>
        <taxon>Eucarida</taxon>
        <taxon>Decapoda</taxon>
        <taxon>Pleocyemata</taxon>
        <taxon>Brachyura</taxon>
        <taxon>Eubrachyura</taxon>
        <taxon>Portunoidea</taxon>
        <taxon>Portunidae</taxon>
        <taxon>Portuninae</taxon>
        <taxon>Portunus</taxon>
    </lineage>
</organism>